<dbReference type="EMBL" id="CAADFF010000054">
    <property type="protein sequence ID" value="VFJ94113.1"/>
    <property type="molecule type" value="Genomic_DNA"/>
</dbReference>
<evidence type="ECO:0008006" key="2">
    <source>
        <dbReference type="Google" id="ProtNLM"/>
    </source>
</evidence>
<gene>
    <name evidence="1" type="ORF">BECKLFY1418B_GA0070995_10541</name>
</gene>
<reference evidence="1" key="1">
    <citation type="submission" date="2019-02" db="EMBL/GenBank/DDBJ databases">
        <authorList>
            <person name="Gruber-Vodicka R. H."/>
            <person name="Seah K. B. B."/>
        </authorList>
    </citation>
    <scope>NUCLEOTIDE SEQUENCE</scope>
    <source>
        <strain evidence="1">BECK_M7</strain>
    </source>
</reference>
<dbReference type="AlphaFoldDB" id="A0A450UNJ9"/>
<evidence type="ECO:0000313" key="1">
    <source>
        <dbReference type="EMBL" id="VFJ94113.1"/>
    </source>
</evidence>
<proteinExistence type="predicted"/>
<name>A0A450UNJ9_9GAMM</name>
<accession>A0A450UNJ9</accession>
<organism evidence="1">
    <name type="scientific">Candidatus Kentrum sp. LFY</name>
    <dbReference type="NCBI Taxonomy" id="2126342"/>
    <lineage>
        <taxon>Bacteria</taxon>
        <taxon>Pseudomonadati</taxon>
        <taxon>Pseudomonadota</taxon>
        <taxon>Gammaproteobacteria</taxon>
        <taxon>Candidatus Kentrum</taxon>
    </lineage>
</organism>
<sequence>MISPLLASIALNSLNWLPDRQKLHFVRHANDFVVMRRTRTQAEETLALAQFQLHLGDESRSNPSSEKTHIASFSQGLAYLGFDLCSRSVTMRAKSLEKFKRKWKTDNRRMRLKHFRRMGPLSLAWFLSSTCVNQNGQLPARGTPGGAARCLK</sequence>
<protein>
    <recommendedName>
        <fullName evidence="2">Reverse transcriptase (RNA-dependent DNA polymerase)</fullName>
    </recommendedName>
</protein>